<evidence type="ECO:0000313" key="3">
    <source>
        <dbReference type="Proteomes" id="UP000507470"/>
    </source>
</evidence>
<accession>A0A6J8C5K3</accession>
<protein>
    <submittedName>
        <fullName evidence="2">Uncharacterized protein</fullName>
    </submittedName>
</protein>
<organism evidence="2 3">
    <name type="scientific">Mytilus coruscus</name>
    <name type="common">Sea mussel</name>
    <dbReference type="NCBI Taxonomy" id="42192"/>
    <lineage>
        <taxon>Eukaryota</taxon>
        <taxon>Metazoa</taxon>
        <taxon>Spiralia</taxon>
        <taxon>Lophotrochozoa</taxon>
        <taxon>Mollusca</taxon>
        <taxon>Bivalvia</taxon>
        <taxon>Autobranchia</taxon>
        <taxon>Pteriomorphia</taxon>
        <taxon>Mytilida</taxon>
        <taxon>Mytiloidea</taxon>
        <taxon>Mytilidae</taxon>
        <taxon>Mytilinae</taxon>
        <taxon>Mytilus</taxon>
    </lineage>
</organism>
<evidence type="ECO:0000313" key="2">
    <source>
        <dbReference type="EMBL" id="CAC5390701.1"/>
    </source>
</evidence>
<feature type="compositionally biased region" description="Pro residues" evidence="1">
    <location>
        <begin position="241"/>
        <end position="252"/>
    </location>
</feature>
<dbReference type="AlphaFoldDB" id="A0A6J8C5K3"/>
<feature type="region of interest" description="Disordered" evidence="1">
    <location>
        <begin position="189"/>
        <end position="252"/>
    </location>
</feature>
<dbReference type="EMBL" id="CACVKT020004598">
    <property type="protein sequence ID" value="CAC5390701.1"/>
    <property type="molecule type" value="Genomic_DNA"/>
</dbReference>
<evidence type="ECO:0000256" key="1">
    <source>
        <dbReference type="SAM" id="MobiDB-lite"/>
    </source>
</evidence>
<proteinExistence type="predicted"/>
<dbReference type="Proteomes" id="UP000507470">
    <property type="component" value="Unassembled WGS sequence"/>
</dbReference>
<feature type="compositionally biased region" description="Basic and acidic residues" evidence="1">
    <location>
        <begin position="222"/>
        <end position="234"/>
    </location>
</feature>
<name>A0A6J8C5K3_MYTCO</name>
<reference evidence="2 3" key="1">
    <citation type="submission" date="2020-06" db="EMBL/GenBank/DDBJ databases">
        <authorList>
            <person name="Li R."/>
            <person name="Bekaert M."/>
        </authorList>
    </citation>
    <scope>NUCLEOTIDE SEQUENCE [LARGE SCALE GENOMIC DNA]</scope>
    <source>
        <strain evidence="3">wild</strain>
    </source>
</reference>
<dbReference type="OrthoDB" id="5958466at2759"/>
<gene>
    <name evidence="2" type="ORF">MCOR_25783</name>
</gene>
<keyword evidence="3" id="KW-1185">Reference proteome</keyword>
<sequence length="368" mass="41856">MATPENVRSAKCGIVVLDVFSEMMKDLLKHRKITAEKVYDIVMNDVNFLPKLRDKEKDLLRTLRSDGFMKLDALIIYKIAINFKGTQFIPQPTTRWGERPLPNNIDIGDDAERINIARNEFAQIPNGAASELEFEEFFNVFLEVGQRVDYFLGKKPEFGHAKRIRDLKTTTLDTETVEKYQKLCQELGQQKHDSTNPSQNNEFLENELPMDGLLPPPPPLPSRRENHDSKDGSPRIDSAPKIPPRGLPPPVPPRKDLMFGSLTRCQSVSQQPTRHLSGHFQNLNATLPRCSAMERKSRPSIPVSSGKDSMFDSLTRCQSVSQQPMRHLSGHFQNLDATFPRCSSTAMALKELRPTITVQEGKQNFFRR</sequence>